<dbReference type="InterPro" id="IPR039446">
    <property type="entry name" value="DauR-like"/>
</dbReference>
<gene>
    <name evidence="3" type="ORF">CFter6_0526</name>
</gene>
<reference evidence="3 4" key="1">
    <citation type="submission" date="2015-11" db="EMBL/GenBank/DDBJ databases">
        <title>Exploring the genomic traits of fungus-feeding bacterial genus Collimonas.</title>
        <authorList>
            <person name="Song C."/>
            <person name="Schmidt R."/>
            <person name="de Jager V."/>
            <person name="Krzyzanowska D."/>
            <person name="Jongedijk E."/>
            <person name="Cankar K."/>
            <person name="Beekwilder J."/>
            <person name="van Veen A."/>
            <person name="de Boer W."/>
            <person name="van Veen J.A."/>
            <person name="Garbeva P."/>
        </authorList>
    </citation>
    <scope>NUCLEOTIDE SEQUENCE [LARGE SCALE GENOMIC DNA]</scope>
    <source>
        <strain evidence="3 4">Ter6</strain>
    </source>
</reference>
<proteinExistence type="predicted"/>
<evidence type="ECO:0000259" key="2">
    <source>
        <dbReference type="Pfam" id="PF13309"/>
    </source>
</evidence>
<protein>
    <submittedName>
        <fullName evidence="3">Sensory box protein</fullName>
    </submittedName>
</protein>
<feature type="domain" description="Transcriptional regulator DauR-like HTH" evidence="2">
    <location>
        <begin position="87"/>
        <end position="148"/>
    </location>
</feature>
<name>A0A127P6I4_9BURK</name>
<feature type="domain" description="YheO-like" evidence="1">
    <location>
        <begin position="9"/>
        <end position="59"/>
    </location>
</feature>
<organism evidence="3">
    <name type="scientific">Collimonas fungivorans</name>
    <dbReference type="NCBI Taxonomy" id="158899"/>
    <lineage>
        <taxon>Bacteria</taxon>
        <taxon>Pseudomonadati</taxon>
        <taxon>Pseudomonadota</taxon>
        <taxon>Betaproteobacteria</taxon>
        <taxon>Burkholderiales</taxon>
        <taxon>Oxalobacteraceae</taxon>
        <taxon>Collimonas</taxon>
    </lineage>
</organism>
<dbReference type="PANTHER" id="PTHR35568:SF1">
    <property type="entry name" value="TRANSCRIPTIONAL REGULATOR DAUR"/>
    <property type="match status" value="1"/>
</dbReference>
<evidence type="ECO:0000259" key="1">
    <source>
        <dbReference type="Pfam" id="PF08348"/>
    </source>
</evidence>
<dbReference type="Pfam" id="PF13309">
    <property type="entry name" value="HTH_22"/>
    <property type="match status" value="1"/>
</dbReference>
<dbReference type="Proteomes" id="UP000072421">
    <property type="component" value="Chromosome"/>
</dbReference>
<evidence type="ECO:0000313" key="3">
    <source>
        <dbReference type="EMBL" id="AMO93255.1"/>
    </source>
</evidence>
<dbReference type="EMBL" id="CP013232">
    <property type="protein sequence ID" value="AMO93255.1"/>
    <property type="molecule type" value="Genomic_DNA"/>
</dbReference>
<dbReference type="AlphaFoldDB" id="A0A127P6I4"/>
<dbReference type="PANTHER" id="PTHR35568">
    <property type="entry name" value="TRANSCRIPTIONAL REGULATOR DAUR"/>
    <property type="match status" value="1"/>
</dbReference>
<dbReference type="PATRIC" id="fig|158899.10.peg.540"/>
<sequence>MTELAVRGKAVHAVVNDYLTQNSSGRRLKSSSVIFRDTEGNPFAALCLNCDMAVFEAAHVWLERMLKTKPATAEPVQASAPEMDELMKGIIDDAVHKLGKPVSGMSKEEKIYAVHVMMRRGLFIVRGGVSRAAAALGVSRYTVYNYLDELRERNNIIDVEAQPVKLAKTYSKSNRRSD</sequence>
<evidence type="ECO:0000313" key="4">
    <source>
        <dbReference type="Proteomes" id="UP000072421"/>
    </source>
</evidence>
<dbReference type="InterPro" id="IPR013559">
    <property type="entry name" value="YheO"/>
</dbReference>
<dbReference type="InterPro" id="IPR039445">
    <property type="entry name" value="DauR-like_HTH"/>
</dbReference>
<dbReference type="Pfam" id="PF08348">
    <property type="entry name" value="PAS_6"/>
    <property type="match status" value="1"/>
</dbReference>
<accession>A0A127P6I4</accession>